<reference evidence="7 8" key="1">
    <citation type="journal article" date="2013" name="Biodegradation">
        <title>Quantitative proteomic analysis of ibuprofen-degrading Patulibacter sp. strain I11.</title>
        <authorList>
            <person name="Almeida B."/>
            <person name="Kjeldal H."/>
            <person name="Lolas I."/>
            <person name="Knudsen A.D."/>
            <person name="Carvalho G."/>
            <person name="Nielsen K.L."/>
            <person name="Barreto Crespo M.T."/>
            <person name="Stensballe A."/>
            <person name="Nielsen J.L."/>
        </authorList>
    </citation>
    <scope>NUCLEOTIDE SEQUENCE [LARGE SCALE GENOMIC DNA]</scope>
    <source>
        <strain evidence="7 8">I11</strain>
    </source>
</reference>
<sequence length="398" mass="39578">MLIGSSSLCFLTIGSHAAVLPRFVRDEIAGGAASIGVVMGVTAAIALLLRPFAGSLSDRIGRRTPAVVGGLVMAAGCALLAPAGSLATVIAGRVLLGAGEAVLTVAAMAWLIDAIPEQRRGRALGAYGMSIWFGLALGPQWSVAVLDEWGYPAVWEVGAAMVLIAGLMPLLLVEPRRVRPAETPPGPSASAGAGRWASVPRGALLPGLVFVLAAYGHAVLESFGVLHLSGRGLSPGGGIGGAASVFTVIAVATFGGRMAGGWLCDRFGPWPVAAAAVLPLIGCYVIFAFAASFAVAVVAAVLCGAGLALLYPSLAMIVADAVPAHQRGAGLGIYIGAMDVAFGAGALIGGLVVAGASSQVALLSGAGVALTAFLPLLVIGRRLGVGPGARLARAEASE</sequence>
<dbReference type="GO" id="GO:0005886">
    <property type="term" value="C:plasma membrane"/>
    <property type="evidence" value="ECO:0007669"/>
    <property type="project" value="UniProtKB-SubCell"/>
</dbReference>
<dbReference type="InterPro" id="IPR011701">
    <property type="entry name" value="MFS"/>
</dbReference>
<dbReference type="PROSITE" id="PS50850">
    <property type="entry name" value="MFS"/>
    <property type="match status" value="1"/>
</dbReference>
<gene>
    <name evidence="7" type="ORF">PAI11_16570</name>
</gene>
<evidence type="ECO:0000256" key="5">
    <source>
        <dbReference type="SAM" id="Phobius"/>
    </source>
</evidence>
<feature type="transmembrane region" description="Helical" evidence="5">
    <location>
        <begin position="124"/>
        <end position="141"/>
    </location>
</feature>
<keyword evidence="3 5" id="KW-1133">Transmembrane helix</keyword>
<dbReference type="GO" id="GO:0022857">
    <property type="term" value="F:transmembrane transporter activity"/>
    <property type="evidence" value="ECO:0007669"/>
    <property type="project" value="InterPro"/>
</dbReference>
<evidence type="ECO:0000313" key="7">
    <source>
        <dbReference type="EMBL" id="EHN11472.1"/>
    </source>
</evidence>
<comment type="subcellular location">
    <subcellularLocation>
        <location evidence="1">Cell membrane</location>
        <topology evidence="1">Multi-pass membrane protein</topology>
    </subcellularLocation>
</comment>
<evidence type="ECO:0000313" key="8">
    <source>
        <dbReference type="Proteomes" id="UP000005143"/>
    </source>
</evidence>
<keyword evidence="8" id="KW-1185">Reference proteome</keyword>
<evidence type="ECO:0000256" key="3">
    <source>
        <dbReference type="ARBA" id="ARBA00022989"/>
    </source>
</evidence>
<dbReference type="SUPFAM" id="SSF103473">
    <property type="entry name" value="MFS general substrate transporter"/>
    <property type="match status" value="1"/>
</dbReference>
<protein>
    <submittedName>
        <fullName evidence="7">Major facilitator superfamily MFS_1</fullName>
    </submittedName>
</protein>
<evidence type="ECO:0000256" key="4">
    <source>
        <dbReference type="ARBA" id="ARBA00023136"/>
    </source>
</evidence>
<dbReference type="Gene3D" id="1.20.1250.20">
    <property type="entry name" value="MFS general substrate transporter like domains"/>
    <property type="match status" value="1"/>
</dbReference>
<organism evidence="7 8">
    <name type="scientific">Patulibacter medicamentivorans</name>
    <dbReference type="NCBI Taxonomy" id="1097667"/>
    <lineage>
        <taxon>Bacteria</taxon>
        <taxon>Bacillati</taxon>
        <taxon>Actinomycetota</taxon>
        <taxon>Thermoleophilia</taxon>
        <taxon>Solirubrobacterales</taxon>
        <taxon>Patulibacteraceae</taxon>
        <taxon>Patulibacter</taxon>
    </lineage>
</organism>
<accession>H0E4C7</accession>
<keyword evidence="2 5" id="KW-0812">Transmembrane</keyword>
<comment type="caution">
    <text evidence="7">The sequence shown here is derived from an EMBL/GenBank/DDBJ whole genome shotgun (WGS) entry which is preliminary data.</text>
</comment>
<dbReference type="PANTHER" id="PTHR23531:SF1">
    <property type="entry name" value="QUINOLENE RESISTANCE PROTEIN NORA"/>
    <property type="match status" value="1"/>
</dbReference>
<feature type="transmembrane region" description="Helical" evidence="5">
    <location>
        <begin position="232"/>
        <end position="255"/>
    </location>
</feature>
<dbReference type="InterPro" id="IPR020846">
    <property type="entry name" value="MFS_dom"/>
</dbReference>
<dbReference type="EMBL" id="AGUD01000101">
    <property type="protein sequence ID" value="EHN11472.1"/>
    <property type="molecule type" value="Genomic_DNA"/>
</dbReference>
<dbReference type="Pfam" id="PF07690">
    <property type="entry name" value="MFS_1"/>
    <property type="match status" value="1"/>
</dbReference>
<feature type="domain" description="Major facilitator superfamily (MFS) profile" evidence="6">
    <location>
        <begin position="1"/>
        <end position="383"/>
    </location>
</feature>
<dbReference type="InterPro" id="IPR036259">
    <property type="entry name" value="MFS_trans_sf"/>
</dbReference>
<feature type="transmembrane region" description="Helical" evidence="5">
    <location>
        <begin position="203"/>
        <end position="220"/>
    </location>
</feature>
<evidence type="ECO:0000256" key="2">
    <source>
        <dbReference type="ARBA" id="ARBA00022692"/>
    </source>
</evidence>
<evidence type="ECO:0000259" key="6">
    <source>
        <dbReference type="PROSITE" id="PS50850"/>
    </source>
</evidence>
<feature type="transmembrane region" description="Helical" evidence="5">
    <location>
        <begin position="293"/>
        <end position="319"/>
    </location>
</feature>
<dbReference type="RefSeq" id="WP_007573178.1">
    <property type="nucleotide sequence ID" value="NZ_AGUD01000101.1"/>
</dbReference>
<evidence type="ECO:0000256" key="1">
    <source>
        <dbReference type="ARBA" id="ARBA00004651"/>
    </source>
</evidence>
<dbReference type="AlphaFoldDB" id="H0E4C7"/>
<name>H0E4C7_9ACTN</name>
<feature type="transmembrane region" description="Helical" evidence="5">
    <location>
        <begin position="33"/>
        <end position="53"/>
    </location>
</feature>
<dbReference type="Proteomes" id="UP000005143">
    <property type="component" value="Unassembled WGS sequence"/>
</dbReference>
<feature type="transmembrane region" description="Helical" evidence="5">
    <location>
        <begin position="360"/>
        <end position="380"/>
    </location>
</feature>
<feature type="transmembrane region" description="Helical" evidence="5">
    <location>
        <begin position="267"/>
        <end position="287"/>
    </location>
</feature>
<feature type="transmembrane region" description="Helical" evidence="5">
    <location>
        <begin position="90"/>
        <end position="112"/>
    </location>
</feature>
<proteinExistence type="predicted"/>
<dbReference type="PANTHER" id="PTHR23531">
    <property type="entry name" value="QUINOLENE RESISTANCE PROTEIN NORA"/>
    <property type="match status" value="1"/>
</dbReference>
<dbReference type="InterPro" id="IPR052714">
    <property type="entry name" value="MFS_Exporter"/>
</dbReference>
<feature type="transmembrane region" description="Helical" evidence="5">
    <location>
        <begin position="331"/>
        <end position="354"/>
    </location>
</feature>
<keyword evidence="4 5" id="KW-0472">Membrane</keyword>
<feature type="transmembrane region" description="Helical" evidence="5">
    <location>
        <begin position="65"/>
        <end position="84"/>
    </location>
</feature>
<feature type="transmembrane region" description="Helical" evidence="5">
    <location>
        <begin position="153"/>
        <end position="173"/>
    </location>
</feature>